<dbReference type="MGI" id="MGI:1917351">
    <property type="gene designation" value="Cyp4f16"/>
</dbReference>
<gene>
    <name evidence="2 3" type="primary">Cyp4f16</name>
</gene>
<accession>E9PW68</accession>
<reference evidence="2 4" key="2">
    <citation type="journal article" date="2011" name="PLoS Biol.">
        <title>Modernizing reference genome assemblies.</title>
        <authorList>
            <person name="Church D.M."/>
            <person name="Schneider V.A."/>
            <person name="Graves T."/>
            <person name="Auger K."/>
            <person name="Cunningham F."/>
            <person name="Bouk N."/>
            <person name="Chen H.C."/>
            <person name="Agarwala R."/>
            <person name="McLaren W.M."/>
            <person name="Ritchie G.R."/>
            <person name="Albracht D."/>
            <person name="Kremitzki M."/>
            <person name="Rock S."/>
            <person name="Kotkiewicz H."/>
            <person name="Kremitzki C."/>
            <person name="Wollam A."/>
            <person name="Trani L."/>
            <person name="Fulton L."/>
            <person name="Fulton R."/>
            <person name="Matthews L."/>
            <person name="Whitehead S."/>
            <person name="Chow W."/>
            <person name="Torrance J."/>
            <person name="Dunn M."/>
            <person name="Harden G."/>
            <person name="Threadgold G."/>
            <person name="Wood J."/>
            <person name="Collins J."/>
            <person name="Heath P."/>
            <person name="Griffiths G."/>
            <person name="Pelan S."/>
            <person name="Grafham D."/>
            <person name="Eichler E.E."/>
            <person name="Weinstock G."/>
            <person name="Mardis E.R."/>
            <person name="Wilson R.K."/>
            <person name="Howe K."/>
            <person name="Flicek P."/>
            <person name="Hubbard T."/>
        </authorList>
    </citation>
    <scope>NUCLEOTIDE SEQUENCE [LARGE SCALE GENOMIC DNA]</scope>
    <source>
        <strain evidence="2 4">C57BL/6J</strain>
    </source>
</reference>
<reference evidence="2 4" key="1">
    <citation type="journal article" date="2009" name="PLoS Biol.">
        <title>Lineage-specific biology revealed by a finished genome assembly of the mouse.</title>
        <authorList>
            <consortium name="Mouse Genome Sequencing Consortium"/>
            <person name="Church D.M."/>
            <person name="Goodstadt L."/>
            <person name="Hillier L.W."/>
            <person name="Zody M.C."/>
            <person name="Goldstein S."/>
            <person name="She X."/>
            <person name="Bult C.J."/>
            <person name="Agarwala R."/>
            <person name="Cherry J.L."/>
            <person name="DiCuccio M."/>
            <person name="Hlavina W."/>
            <person name="Kapustin Y."/>
            <person name="Meric P."/>
            <person name="Maglott D."/>
            <person name="Birtle Z."/>
            <person name="Marques A.C."/>
            <person name="Graves T."/>
            <person name="Zhou S."/>
            <person name="Teague B."/>
            <person name="Potamousis K."/>
            <person name="Churas C."/>
            <person name="Place M."/>
            <person name="Herschleb J."/>
            <person name="Runnheim R."/>
            <person name="Forrest D."/>
            <person name="Amos-Landgraf J."/>
            <person name="Schwartz D.C."/>
            <person name="Cheng Z."/>
            <person name="Lindblad-Toh K."/>
            <person name="Eichler E.E."/>
            <person name="Ponting C.P."/>
        </authorList>
    </citation>
    <scope>NUCLEOTIDE SEQUENCE [LARGE SCALE GENOMIC DNA]</scope>
    <source>
        <strain evidence="2 4">C57BL/6J</strain>
    </source>
</reference>
<sequence>MLRLSVSGLDLGSVVTSSWHLLLLGVASWILARILAWTYSFYENCSRLSCFPQPPKKNWFSGHLGMLWWPQRT</sequence>
<organism evidence="2 4">
    <name type="scientific">Mus musculus</name>
    <name type="common">Mouse</name>
    <dbReference type="NCBI Taxonomy" id="10090"/>
    <lineage>
        <taxon>Eukaryota</taxon>
        <taxon>Metazoa</taxon>
        <taxon>Chordata</taxon>
        <taxon>Craniata</taxon>
        <taxon>Vertebrata</taxon>
        <taxon>Euteleostomi</taxon>
        <taxon>Mammalia</taxon>
        <taxon>Eutheria</taxon>
        <taxon>Euarchontoglires</taxon>
        <taxon>Glires</taxon>
        <taxon>Rodentia</taxon>
        <taxon>Myomorpha</taxon>
        <taxon>Muroidea</taxon>
        <taxon>Muridae</taxon>
        <taxon>Murinae</taxon>
        <taxon>Mus</taxon>
        <taxon>Mus</taxon>
    </lineage>
</organism>
<dbReference type="ProteomicsDB" id="366078"/>
<proteinExistence type="predicted"/>
<dbReference type="Proteomes" id="UP000000589">
    <property type="component" value="Chromosome 17"/>
</dbReference>
<feature type="transmembrane region" description="Helical" evidence="1">
    <location>
        <begin position="20"/>
        <end position="42"/>
    </location>
</feature>
<keyword evidence="4" id="KW-1185">Reference proteome</keyword>
<dbReference type="ExpressionAtlas" id="E9PW68">
    <property type="expression patterns" value="baseline and differential"/>
</dbReference>
<reference evidence="2" key="3">
    <citation type="submission" date="2025-08" db="UniProtKB">
        <authorList>
            <consortium name="Ensembl"/>
        </authorList>
    </citation>
    <scope>IDENTIFICATION</scope>
    <source>
        <strain evidence="2">C57BL/6J</strain>
    </source>
</reference>
<dbReference type="GeneTree" id="ENSGT00940000155021"/>
<dbReference type="AGR" id="MGI:1917351"/>
<keyword evidence="1" id="KW-1133">Transmembrane helix</keyword>
<reference evidence="2" key="4">
    <citation type="submission" date="2025-09" db="UniProtKB">
        <authorList>
            <consortium name="Ensembl"/>
        </authorList>
    </citation>
    <scope>IDENTIFICATION</scope>
    <source>
        <strain evidence="2">C57BL/6J</strain>
    </source>
</reference>
<dbReference type="Bgee" id="ENSMUSG00000048440">
    <property type="expression patterns" value="Expressed in small intestine Peyer's patch and 158 other cell types or tissues"/>
</dbReference>
<dbReference type="VEuPathDB" id="HostDB:ENSMUSG00000048440"/>
<evidence type="ECO:0000313" key="3">
    <source>
        <dbReference type="MGI" id="MGI:1917351"/>
    </source>
</evidence>
<name>E9PW68_MOUSE</name>
<evidence type="ECO:0000256" key="1">
    <source>
        <dbReference type="SAM" id="Phobius"/>
    </source>
</evidence>
<evidence type="ECO:0000313" key="2">
    <source>
        <dbReference type="Ensembl" id="ENSMUSP00000126845.2"/>
    </source>
</evidence>
<evidence type="ECO:0000313" key="4">
    <source>
        <dbReference type="Proteomes" id="UP000000589"/>
    </source>
</evidence>
<dbReference type="Ensembl" id="ENSMUST00000165515.8">
    <property type="protein sequence ID" value="ENSMUSP00000126845.2"/>
    <property type="gene ID" value="ENSMUSG00000048440.17"/>
</dbReference>
<dbReference type="AlphaFoldDB" id="E9PW68"/>
<keyword evidence="1" id="KW-0472">Membrane</keyword>
<keyword evidence="1" id="KW-0812">Transmembrane</keyword>
<protein>
    <submittedName>
        <fullName evidence="2">Cytochrome P450, family 4, subfamily f, polypeptide 16</fullName>
    </submittedName>
</protein>